<organism evidence="3 4">
    <name type="scientific">Perca fluviatilis</name>
    <name type="common">European perch</name>
    <dbReference type="NCBI Taxonomy" id="8168"/>
    <lineage>
        <taxon>Eukaryota</taxon>
        <taxon>Metazoa</taxon>
        <taxon>Chordata</taxon>
        <taxon>Craniata</taxon>
        <taxon>Vertebrata</taxon>
        <taxon>Euteleostomi</taxon>
        <taxon>Actinopterygii</taxon>
        <taxon>Neopterygii</taxon>
        <taxon>Teleostei</taxon>
        <taxon>Neoteleostei</taxon>
        <taxon>Acanthomorphata</taxon>
        <taxon>Eupercaria</taxon>
        <taxon>Perciformes</taxon>
        <taxon>Percoidei</taxon>
        <taxon>Percidae</taxon>
        <taxon>Percinae</taxon>
        <taxon>Perca</taxon>
    </lineage>
</organism>
<keyword evidence="4" id="KW-1185">Reference proteome</keyword>
<reference evidence="3 4" key="1">
    <citation type="submission" date="2019-06" db="EMBL/GenBank/DDBJ databases">
        <title>A chromosome-scale genome assembly of the European perch, Perca fluviatilis.</title>
        <authorList>
            <person name="Roques C."/>
            <person name="Zahm M."/>
            <person name="Cabau C."/>
            <person name="Klopp C."/>
            <person name="Bouchez O."/>
            <person name="Donnadieu C."/>
            <person name="Kuhl H."/>
            <person name="Gislard M."/>
            <person name="Guendouz S."/>
            <person name="Journot L."/>
            <person name="Haffray P."/>
            <person name="Bestin A."/>
            <person name="Morvezen R."/>
            <person name="Feron R."/>
            <person name="Wen M."/>
            <person name="Jouanno E."/>
            <person name="Herpin A."/>
            <person name="Schartl M."/>
            <person name="Postlethwait J."/>
            <person name="Schaerlinger B."/>
            <person name="Chardard D."/>
            <person name="Lecocq T."/>
            <person name="Poncet C."/>
            <person name="Jaffrelo L."/>
            <person name="Lampietro C."/>
            <person name="Guiguen Y."/>
        </authorList>
    </citation>
    <scope>NUCLEOTIDE SEQUENCE [LARGE SCALE GENOMIC DNA]</scope>
    <source>
        <tissue evidence="3">Blood</tissue>
    </source>
</reference>
<dbReference type="Proteomes" id="UP000465112">
    <property type="component" value="Chromosome 4"/>
</dbReference>
<dbReference type="PANTHER" id="PTHR14965:SF9">
    <property type="entry name" value="APOPTOSIS FACILITATOR BCL-2-LIKE PROTEIN 14"/>
    <property type="match status" value="1"/>
</dbReference>
<dbReference type="GO" id="GO:0006915">
    <property type="term" value="P:apoptotic process"/>
    <property type="evidence" value="ECO:0007669"/>
    <property type="project" value="UniProtKB-KW"/>
</dbReference>
<evidence type="ECO:0000313" key="3">
    <source>
        <dbReference type="EMBL" id="KAF1391988.1"/>
    </source>
</evidence>
<evidence type="ECO:0000256" key="2">
    <source>
        <dbReference type="SAM" id="MobiDB-lite"/>
    </source>
</evidence>
<feature type="compositionally biased region" description="Basic and acidic residues" evidence="2">
    <location>
        <begin position="127"/>
        <end position="138"/>
    </location>
</feature>
<dbReference type="PANTHER" id="PTHR14965">
    <property type="entry name" value="SI:CH73-248E21.1"/>
    <property type="match status" value="1"/>
</dbReference>
<keyword evidence="1" id="KW-0053">Apoptosis</keyword>
<comment type="caution">
    <text evidence="3">The sequence shown here is derived from an EMBL/GenBank/DDBJ whole genome shotgun (WGS) entry which is preliminary data.</text>
</comment>
<proteinExistence type="predicted"/>
<dbReference type="EMBL" id="VHII01000004">
    <property type="protein sequence ID" value="KAF1391988.1"/>
    <property type="molecule type" value="Genomic_DNA"/>
</dbReference>
<feature type="compositionally biased region" description="Basic and acidic residues" evidence="2">
    <location>
        <begin position="166"/>
        <end position="177"/>
    </location>
</feature>
<feature type="region of interest" description="Disordered" evidence="2">
    <location>
        <begin position="122"/>
        <end position="184"/>
    </location>
</feature>
<sequence>MDCESKARDYFSRIQYSAGTVLDLLLLKETSRPTMETQTETQRPNNGQLIFVPHKDTIRLLEVYVKRSLSVNDGTLGHKRAGRKEKWVTMPRKLRRHSSDPSLHLTDGLNDNKIGTFSAVELPAAPPEKRPEEAEKLAKKSKKNKKPSNNNNICTLSAVELPAAPPEKRPEEAEKSTKKSKKNKKPSLWKSFLGIFSRKSDEEIDEELDGPLEMAKATSAEDTVVTCLPISPDLSPRIKPMRKKSIKRRFSKRGLSFTKPNKPGKDLHPADITRVEAVVSVEPTEYYYEKVSEELEKIVHEVQGKEEVQPLSNEEVIDRIINLTKEEGDAIDIKLKDNPTLNSFFQGMSYSSFQKLADAYLETEASPTHNPPTVLPTAPELVKLAFTLDFTARIAGLSKQNIGHITGLGHRYLQDRFKYQQACTNHPGSNSDV</sequence>
<dbReference type="GO" id="GO:2001236">
    <property type="term" value="P:regulation of extrinsic apoptotic signaling pathway"/>
    <property type="evidence" value="ECO:0007669"/>
    <property type="project" value="TreeGrafter"/>
</dbReference>
<evidence type="ECO:0008006" key="5">
    <source>
        <dbReference type="Google" id="ProtNLM"/>
    </source>
</evidence>
<dbReference type="AlphaFoldDB" id="A0A6A5FGG2"/>
<evidence type="ECO:0000256" key="1">
    <source>
        <dbReference type="ARBA" id="ARBA00022703"/>
    </source>
</evidence>
<gene>
    <name evidence="3" type="ORF">PFLUV_G00047830</name>
</gene>
<protein>
    <recommendedName>
        <fullName evidence="5">Apoptosis facilitator Bcl-2-like protein 14</fullName>
    </recommendedName>
</protein>
<accession>A0A6A5FGG2</accession>
<name>A0A6A5FGG2_PERFL</name>
<evidence type="ECO:0000313" key="4">
    <source>
        <dbReference type="Proteomes" id="UP000465112"/>
    </source>
</evidence>